<gene>
    <name evidence="1" type="ORF">HMPREF0665_01702</name>
</gene>
<reference evidence="1 2" key="1">
    <citation type="submission" date="2010-02" db="EMBL/GenBank/DDBJ databases">
        <title>The Genome Sequence of Prevotella oris strain C735.</title>
        <authorList>
            <consortium name="The Broad Institute Genome Sequencing Platform"/>
            <person name="Ward D."/>
            <person name="Feldgarden M."/>
            <person name="Earl A."/>
            <person name="Young S.K."/>
            <person name="Zeng Q."/>
            <person name="Koehrsen M."/>
            <person name="Alvarado L."/>
            <person name="Berlin A."/>
            <person name="Bochicchio J."/>
            <person name="Borenstein D."/>
            <person name="Chapman S.B."/>
            <person name="Chen Z."/>
            <person name="Engels R."/>
            <person name="Freedman E."/>
            <person name="Gellesch M."/>
            <person name="Goldberg J."/>
            <person name="Griggs A."/>
            <person name="Gujja S."/>
            <person name="Heilman E."/>
            <person name="Heiman D."/>
            <person name="Hepburn T."/>
            <person name="Howarth C."/>
            <person name="Jen D."/>
            <person name="Larson L."/>
            <person name="Mehta T."/>
            <person name="Park D."/>
            <person name="Pearson M."/>
            <person name="Roberts A."/>
            <person name="Saif S."/>
            <person name="Shea T."/>
            <person name="Shenoy N."/>
            <person name="Sisk P."/>
            <person name="Stolte C."/>
            <person name="Sykes S."/>
            <person name="Thomson T."/>
            <person name="Walk T."/>
            <person name="White J."/>
            <person name="Yandava C."/>
            <person name="Sibley C.D."/>
            <person name="Field T.R."/>
            <person name="Grinwis M."/>
            <person name="Eshaghurshan C.S."/>
            <person name="Surette M.G."/>
            <person name="Haas B."/>
            <person name="Nusbaum C."/>
            <person name="Birren B."/>
        </authorList>
    </citation>
    <scope>NUCLEOTIDE SEQUENCE [LARGE SCALE GENOMIC DNA]</scope>
    <source>
        <strain evidence="1 2">C735</strain>
    </source>
</reference>
<organism evidence="1 2">
    <name type="scientific">Segatella oris C735</name>
    <dbReference type="NCBI Taxonomy" id="563008"/>
    <lineage>
        <taxon>Bacteria</taxon>
        <taxon>Pseudomonadati</taxon>
        <taxon>Bacteroidota</taxon>
        <taxon>Bacteroidia</taxon>
        <taxon>Bacteroidales</taxon>
        <taxon>Prevotellaceae</taxon>
        <taxon>Segatella</taxon>
    </lineage>
</organism>
<evidence type="ECO:0000313" key="1">
    <source>
        <dbReference type="EMBL" id="EFI48446.1"/>
    </source>
</evidence>
<dbReference type="AlphaFoldDB" id="D7NDS8"/>
<name>D7NDS8_9BACT</name>
<dbReference type="HOGENOM" id="CLU_3139216_0_0_10"/>
<dbReference type="Proteomes" id="UP000003805">
    <property type="component" value="Unassembled WGS sequence"/>
</dbReference>
<evidence type="ECO:0000313" key="2">
    <source>
        <dbReference type="Proteomes" id="UP000003805"/>
    </source>
</evidence>
<sequence>MAFSHHEREEKNRLKREKRFKTLLLYEHGNKTEFTPIQNKNKNAKGESL</sequence>
<accession>D7NDS8</accession>
<dbReference type="EMBL" id="GL349568">
    <property type="protein sequence ID" value="EFI48446.1"/>
    <property type="molecule type" value="Genomic_DNA"/>
</dbReference>
<proteinExistence type="predicted"/>
<protein>
    <submittedName>
        <fullName evidence="1">Uncharacterized protein</fullName>
    </submittedName>
</protein>
<keyword evidence="2" id="KW-1185">Reference proteome</keyword>
<dbReference type="RefSeq" id="WP_004377986.1">
    <property type="nucleotide sequence ID" value="NZ_GL349568.1"/>
</dbReference>